<sequence>MNSKEAYVAFKEFMSESFSSGLYSDLVVVCCEDRYNLHRFVLGGRCEYFANAFKQGFKEAESGVIKLHDDDPTAV</sequence>
<gene>
    <name evidence="2" type="ORF">M501DRAFT_1020694</name>
</gene>
<dbReference type="Pfam" id="PF00651">
    <property type="entry name" value="BTB"/>
    <property type="match status" value="1"/>
</dbReference>
<dbReference type="CDD" id="cd18186">
    <property type="entry name" value="BTB_POZ_ZBTB_KLHL-like"/>
    <property type="match status" value="1"/>
</dbReference>
<dbReference type="SUPFAM" id="SSF54695">
    <property type="entry name" value="POZ domain"/>
    <property type="match status" value="1"/>
</dbReference>
<evidence type="ECO:0000259" key="1">
    <source>
        <dbReference type="PROSITE" id="PS50097"/>
    </source>
</evidence>
<name>A0A9P4S1T8_9PEZI</name>
<protein>
    <recommendedName>
        <fullName evidence="1">BTB domain-containing protein</fullName>
    </recommendedName>
</protein>
<dbReference type="OrthoDB" id="6359816at2759"/>
<feature type="domain" description="BTB" evidence="1">
    <location>
        <begin position="24"/>
        <end position="75"/>
    </location>
</feature>
<proteinExistence type="predicted"/>
<reference evidence="2" key="1">
    <citation type="journal article" date="2020" name="Stud. Mycol.">
        <title>101 Dothideomycetes genomes: a test case for predicting lifestyles and emergence of pathogens.</title>
        <authorList>
            <person name="Haridas S."/>
            <person name="Albert R."/>
            <person name="Binder M."/>
            <person name="Bloem J."/>
            <person name="Labutti K."/>
            <person name="Salamov A."/>
            <person name="Andreopoulos B."/>
            <person name="Baker S."/>
            <person name="Barry K."/>
            <person name="Bills G."/>
            <person name="Bluhm B."/>
            <person name="Cannon C."/>
            <person name="Castanera R."/>
            <person name="Culley D."/>
            <person name="Daum C."/>
            <person name="Ezra D."/>
            <person name="Gonzalez J."/>
            <person name="Henrissat B."/>
            <person name="Kuo A."/>
            <person name="Liang C."/>
            <person name="Lipzen A."/>
            <person name="Lutzoni F."/>
            <person name="Magnuson J."/>
            <person name="Mondo S."/>
            <person name="Nolan M."/>
            <person name="Ohm R."/>
            <person name="Pangilinan J."/>
            <person name="Park H.-J."/>
            <person name="Ramirez L."/>
            <person name="Alfaro M."/>
            <person name="Sun H."/>
            <person name="Tritt A."/>
            <person name="Yoshinaga Y."/>
            <person name="Zwiers L.-H."/>
            <person name="Turgeon B."/>
            <person name="Goodwin S."/>
            <person name="Spatafora J."/>
            <person name="Crous P."/>
            <person name="Grigoriev I."/>
        </authorList>
    </citation>
    <scope>NUCLEOTIDE SEQUENCE</scope>
    <source>
        <strain evidence="2">CBS 101060</strain>
    </source>
</reference>
<accession>A0A9P4S1T8</accession>
<dbReference type="Gene3D" id="3.30.710.10">
    <property type="entry name" value="Potassium Channel Kv1.1, Chain A"/>
    <property type="match status" value="1"/>
</dbReference>
<dbReference type="PANTHER" id="PTHR47843">
    <property type="entry name" value="BTB DOMAIN-CONTAINING PROTEIN-RELATED"/>
    <property type="match status" value="1"/>
</dbReference>
<keyword evidence="3" id="KW-1185">Reference proteome</keyword>
<dbReference type="PANTHER" id="PTHR47843:SF5">
    <property type="entry name" value="BTB_POZ DOMAIN PROTEIN"/>
    <property type="match status" value="1"/>
</dbReference>
<evidence type="ECO:0000313" key="2">
    <source>
        <dbReference type="EMBL" id="KAF2834574.1"/>
    </source>
</evidence>
<dbReference type="AlphaFoldDB" id="A0A9P4S1T8"/>
<comment type="caution">
    <text evidence="2">The sequence shown here is derived from an EMBL/GenBank/DDBJ whole genome shotgun (WGS) entry which is preliminary data.</text>
</comment>
<dbReference type="PROSITE" id="PS50097">
    <property type="entry name" value="BTB"/>
    <property type="match status" value="1"/>
</dbReference>
<evidence type="ECO:0000313" key="3">
    <source>
        <dbReference type="Proteomes" id="UP000799429"/>
    </source>
</evidence>
<dbReference type="EMBL" id="MU006117">
    <property type="protein sequence ID" value="KAF2834574.1"/>
    <property type="molecule type" value="Genomic_DNA"/>
</dbReference>
<dbReference type="Proteomes" id="UP000799429">
    <property type="component" value="Unassembled WGS sequence"/>
</dbReference>
<organism evidence="2 3">
    <name type="scientific">Patellaria atrata CBS 101060</name>
    <dbReference type="NCBI Taxonomy" id="1346257"/>
    <lineage>
        <taxon>Eukaryota</taxon>
        <taxon>Fungi</taxon>
        <taxon>Dikarya</taxon>
        <taxon>Ascomycota</taxon>
        <taxon>Pezizomycotina</taxon>
        <taxon>Dothideomycetes</taxon>
        <taxon>Dothideomycetes incertae sedis</taxon>
        <taxon>Patellariales</taxon>
        <taxon>Patellariaceae</taxon>
        <taxon>Patellaria</taxon>
    </lineage>
</organism>
<dbReference type="InterPro" id="IPR011333">
    <property type="entry name" value="SKP1/BTB/POZ_sf"/>
</dbReference>
<dbReference type="InterPro" id="IPR000210">
    <property type="entry name" value="BTB/POZ_dom"/>
</dbReference>